<dbReference type="EMBL" id="APBN01000007">
    <property type="protein sequence ID" value="EMT51583.1"/>
    <property type="molecule type" value="Genomic_DNA"/>
</dbReference>
<evidence type="ECO:0000259" key="1">
    <source>
        <dbReference type="Pfam" id="PF00266"/>
    </source>
</evidence>
<dbReference type="Gene3D" id="3.40.640.10">
    <property type="entry name" value="Type I PLP-dependent aspartate aminotransferase-like (Major domain)"/>
    <property type="match status" value="1"/>
</dbReference>
<reference evidence="2 3" key="1">
    <citation type="submission" date="2013-03" db="EMBL/GenBank/DDBJ databases">
        <title>Assembly of a new bacterial strain Brevibacillus borstelensis AK1.</title>
        <authorList>
            <person name="Rajan I."/>
            <person name="PoliReddy D."/>
            <person name="Sugumar T."/>
            <person name="Rathinam K."/>
            <person name="Alqarawi S."/>
            <person name="Khalil A.B."/>
            <person name="Sivakumar N."/>
        </authorList>
    </citation>
    <scope>NUCLEOTIDE SEQUENCE [LARGE SCALE GENOMIC DNA]</scope>
    <source>
        <strain evidence="2 3">AK1</strain>
    </source>
</reference>
<dbReference type="PATRIC" id="fig|1300222.3.peg.3497"/>
<name>M8DDS1_9BACL</name>
<evidence type="ECO:0000313" key="2">
    <source>
        <dbReference type="EMBL" id="EMT51583.1"/>
    </source>
</evidence>
<dbReference type="SUPFAM" id="SSF53383">
    <property type="entry name" value="PLP-dependent transferases"/>
    <property type="match status" value="1"/>
</dbReference>
<dbReference type="STRING" id="1300222.I532_16703"/>
<dbReference type="Proteomes" id="UP000012081">
    <property type="component" value="Unassembled WGS sequence"/>
</dbReference>
<dbReference type="AlphaFoldDB" id="M8DDS1"/>
<dbReference type="NCBIfam" id="TIGR01976">
    <property type="entry name" value="am_tr_V_VC1184"/>
    <property type="match status" value="1"/>
</dbReference>
<dbReference type="PANTHER" id="PTHR43586">
    <property type="entry name" value="CYSTEINE DESULFURASE"/>
    <property type="match status" value="1"/>
</dbReference>
<protein>
    <submittedName>
        <fullName evidence="2">Cysteine desulfurase</fullName>
    </submittedName>
</protein>
<evidence type="ECO:0000313" key="3">
    <source>
        <dbReference type="Proteomes" id="UP000012081"/>
    </source>
</evidence>
<dbReference type="InterPro" id="IPR000192">
    <property type="entry name" value="Aminotrans_V_dom"/>
</dbReference>
<organism evidence="2 3">
    <name type="scientific">Brevibacillus borstelensis AK1</name>
    <dbReference type="NCBI Taxonomy" id="1300222"/>
    <lineage>
        <taxon>Bacteria</taxon>
        <taxon>Bacillati</taxon>
        <taxon>Bacillota</taxon>
        <taxon>Bacilli</taxon>
        <taxon>Bacillales</taxon>
        <taxon>Paenibacillaceae</taxon>
        <taxon>Brevibacillus</taxon>
    </lineage>
</organism>
<dbReference type="RefSeq" id="WP_003389621.1">
    <property type="nucleotide sequence ID" value="NZ_APBN01000007.1"/>
</dbReference>
<dbReference type="InterPro" id="IPR015421">
    <property type="entry name" value="PyrdxlP-dep_Trfase_major"/>
</dbReference>
<accession>M8DDS1</accession>
<dbReference type="OrthoDB" id="9804366at2"/>
<dbReference type="InterPro" id="IPR011340">
    <property type="entry name" value="Cys_dSase-rel"/>
</dbReference>
<dbReference type="PANTHER" id="PTHR43586:SF21">
    <property type="entry name" value="PYRIDOXAL PHOSPHATE (PLP)-DEPENDENT ASPARTATE AMINOTRANSFERASE SUPERFAMILY"/>
    <property type="match status" value="1"/>
</dbReference>
<dbReference type="Pfam" id="PF00266">
    <property type="entry name" value="Aminotran_5"/>
    <property type="match status" value="1"/>
</dbReference>
<dbReference type="InterPro" id="IPR015422">
    <property type="entry name" value="PyrdxlP-dep_Trfase_small"/>
</dbReference>
<comment type="caution">
    <text evidence="2">The sequence shown here is derived from an EMBL/GenBank/DDBJ whole genome shotgun (WGS) entry which is preliminary data.</text>
</comment>
<dbReference type="Gene3D" id="3.90.1150.10">
    <property type="entry name" value="Aspartate Aminotransferase, domain 1"/>
    <property type="match status" value="1"/>
</dbReference>
<proteinExistence type="predicted"/>
<feature type="domain" description="Aminotransferase class V" evidence="1">
    <location>
        <begin position="26"/>
        <end position="397"/>
    </location>
</feature>
<dbReference type="InterPro" id="IPR015424">
    <property type="entry name" value="PyrdxlP-dep_Trfase"/>
</dbReference>
<dbReference type="GO" id="GO:0003824">
    <property type="term" value="F:catalytic activity"/>
    <property type="evidence" value="ECO:0007669"/>
    <property type="project" value="UniProtKB-ARBA"/>
</dbReference>
<sequence>MDFDVHRYRNHFPSLQRKVGDNCAAYLDGPGGTQVPAQVIAAIAQYYETSNANAHGPFVTSEETDVIVERTREGMAAFLGAASPGSISFGANMTTLAFSLSRALSRLISAGDEVIITDLDHEANRGPWQTLAEKGAVIHSVRMTSGGQLDMDHLQSLLSPKTKIVAVGYSSNSLGTVNDLTVIREWTRAVGAWMIVDAVHYAPHFPMDVAALDPDFLLCSAYKFYGPHVGVLYSRPGLLDHIPTDRLRPQLAEAPYRIETGTLNFAALAGVRAAVDYIALFGNGESLREQLTSGMALIHDHEEHVARYLYDRLSALPQASVYGQPFGEGLRAPTVSFTVQDVHTADVAKALGEQGLFVWGGHFYAMRVVETLGLEDMGGLVRAGISLYNTVEEIDRLIDCVEALKK</sequence>
<gene>
    <name evidence="2" type="ORF">I532_16703</name>
</gene>
<keyword evidence="3" id="KW-1185">Reference proteome</keyword>